<dbReference type="SUPFAM" id="SSF47336">
    <property type="entry name" value="ACP-like"/>
    <property type="match status" value="1"/>
</dbReference>
<keyword evidence="1" id="KW-0596">Phosphopantetheine</keyword>
<feature type="domain" description="Carrier" evidence="3">
    <location>
        <begin position="7"/>
        <end position="85"/>
    </location>
</feature>
<reference evidence="4" key="1">
    <citation type="submission" date="2019-10" db="EMBL/GenBank/DDBJ databases">
        <title>Nonomuraea sp. nov., isolated from Phyllanthus amarus.</title>
        <authorList>
            <person name="Klykleung N."/>
            <person name="Tanasupawat S."/>
        </authorList>
    </citation>
    <scope>NUCLEOTIDE SEQUENCE [LARGE SCALE GENOMIC DNA]</scope>
    <source>
        <strain evidence="4">3MP-10</strain>
    </source>
</reference>
<dbReference type="EMBL" id="VDLY02000002">
    <property type="protein sequence ID" value="KAB8169909.1"/>
    <property type="molecule type" value="Genomic_DNA"/>
</dbReference>
<accession>A0A5N6AQD2</accession>
<protein>
    <submittedName>
        <fullName evidence="4">Actinorhodin polyketide synthase</fullName>
    </submittedName>
</protein>
<gene>
    <name evidence="4" type="ORF">FH607_004170</name>
</gene>
<dbReference type="GO" id="GO:0017000">
    <property type="term" value="P:antibiotic biosynthetic process"/>
    <property type="evidence" value="ECO:0007669"/>
    <property type="project" value="UniProtKB-ARBA"/>
</dbReference>
<dbReference type="Proteomes" id="UP000314251">
    <property type="component" value="Unassembled WGS sequence"/>
</dbReference>
<evidence type="ECO:0000313" key="4">
    <source>
        <dbReference type="EMBL" id="KAB8169909.1"/>
    </source>
</evidence>
<evidence type="ECO:0000256" key="1">
    <source>
        <dbReference type="ARBA" id="ARBA00022450"/>
    </source>
</evidence>
<name>A0A5N6AQD2_9ACTN</name>
<comment type="caution">
    <text evidence="4">The sequence shown here is derived from an EMBL/GenBank/DDBJ whole genome shotgun (WGS) entry which is preliminary data.</text>
</comment>
<sequence length="90" mass="9524">MPQPLPELTIEVLAQILNESAGEGEDPGPDGGFADVPFSDLGYDSLAVLETAGRLRRDYGVHLSDDEVSEAGTPQSLLDLARRRISASAS</sequence>
<evidence type="ECO:0000259" key="3">
    <source>
        <dbReference type="PROSITE" id="PS50075"/>
    </source>
</evidence>
<proteinExistence type="predicted"/>
<dbReference type="SMART" id="SM00823">
    <property type="entry name" value="PKS_PP"/>
    <property type="match status" value="1"/>
</dbReference>
<dbReference type="InterPro" id="IPR006162">
    <property type="entry name" value="Ppantetheine_attach_site"/>
</dbReference>
<dbReference type="InterPro" id="IPR009081">
    <property type="entry name" value="PP-bd_ACP"/>
</dbReference>
<keyword evidence="2" id="KW-0597">Phosphoprotein</keyword>
<evidence type="ECO:0000256" key="2">
    <source>
        <dbReference type="ARBA" id="ARBA00022553"/>
    </source>
</evidence>
<evidence type="ECO:0000313" key="5">
    <source>
        <dbReference type="Proteomes" id="UP000314251"/>
    </source>
</evidence>
<dbReference type="OrthoDB" id="3537906at2"/>
<dbReference type="PROSITE" id="PS00012">
    <property type="entry name" value="PHOSPHOPANTETHEINE"/>
    <property type="match status" value="1"/>
</dbReference>
<dbReference type="Gene3D" id="1.10.1200.10">
    <property type="entry name" value="ACP-like"/>
    <property type="match status" value="1"/>
</dbReference>
<dbReference type="PROSITE" id="PS50075">
    <property type="entry name" value="CARRIER"/>
    <property type="match status" value="1"/>
</dbReference>
<dbReference type="GO" id="GO:0031177">
    <property type="term" value="F:phosphopantetheine binding"/>
    <property type="evidence" value="ECO:0007669"/>
    <property type="project" value="InterPro"/>
</dbReference>
<dbReference type="RefSeq" id="WP_139666202.1">
    <property type="nucleotide sequence ID" value="NZ_VDLY02000002.1"/>
</dbReference>
<dbReference type="AlphaFoldDB" id="A0A5N6AQD2"/>
<dbReference type="Pfam" id="PF00550">
    <property type="entry name" value="PP-binding"/>
    <property type="match status" value="1"/>
</dbReference>
<keyword evidence="5" id="KW-1185">Reference proteome</keyword>
<dbReference type="InterPro" id="IPR036736">
    <property type="entry name" value="ACP-like_sf"/>
</dbReference>
<organism evidence="4 5">
    <name type="scientific">Streptomyces mimosae</name>
    <dbReference type="NCBI Taxonomy" id="2586635"/>
    <lineage>
        <taxon>Bacteria</taxon>
        <taxon>Bacillati</taxon>
        <taxon>Actinomycetota</taxon>
        <taxon>Actinomycetes</taxon>
        <taxon>Kitasatosporales</taxon>
        <taxon>Streptomycetaceae</taxon>
        <taxon>Streptomyces</taxon>
    </lineage>
</organism>
<dbReference type="InterPro" id="IPR020806">
    <property type="entry name" value="PKS_PP-bd"/>
</dbReference>